<reference evidence="2 3" key="2">
    <citation type="journal article" date="2013" name="Genome Announc.">
        <title>Genome Sequence of Growth-Improving Paenibacillus mucilaginosus Strain KNP414.</title>
        <authorList>
            <person name="Lu J.J."/>
            <person name="Wang J.F."/>
            <person name="Hu X.F."/>
        </authorList>
    </citation>
    <scope>NUCLEOTIDE SEQUENCE [LARGE SCALE GENOMIC DNA]</scope>
    <source>
        <strain evidence="2 3">KNP414</strain>
    </source>
</reference>
<proteinExistence type="predicted"/>
<dbReference type="Proteomes" id="UP000006620">
    <property type="component" value="Chromosome"/>
</dbReference>
<evidence type="ECO:0000313" key="2">
    <source>
        <dbReference type="EMBL" id="AEI39054.1"/>
    </source>
</evidence>
<accession>F8FPA4</accession>
<evidence type="ECO:0000256" key="1">
    <source>
        <dbReference type="SAM" id="Phobius"/>
    </source>
</evidence>
<keyword evidence="1" id="KW-0472">Membrane</keyword>
<dbReference type="PATRIC" id="fig|1036673.3.peg.381"/>
<dbReference type="EMBL" id="CP002869">
    <property type="protein sequence ID" value="AEI39054.1"/>
    <property type="molecule type" value="Genomic_DNA"/>
</dbReference>
<keyword evidence="1" id="KW-0812">Transmembrane</keyword>
<protein>
    <submittedName>
        <fullName evidence="2">Uncharacterized protein</fullName>
    </submittedName>
</protein>
<keyword evidence="1" id="KW-1133">Transmembrane helix</keyword>
<gene>
    <name evidence="2" type="ordered locus">KNP414_00429</name>
</gene>
<dbReference type="HOGENOM" id="CLU_2288745_0_0_9"/>
<sequence>MTLAGKALGLLAIFIIFRTLLAWTIRFLDKRCRLRPSTLHFILAAAGTVPLVHLVQSAVQGRAAMSLTVMPALLILYTVIKGLWVRKQEESAL</sequence>
<feature type="transmembrane region" description="Helical" evidence="1">
    <location>
        <begin position="6"/>
        <end position="25"/>
    </location>
</feature>
<dbReference type="AlphaFoldDB" id="F8FPA4"/>
<dbReference type="RefSeq" id="WP_013914220.1">
    <property type="nucleotide sequence ID" value="NC_015690.1"/>
</dbReference>
<name>F8FPA4_PAEMK</name>
<reference evidence="3" key="1">
    <citation type="submission" date="2011-06" db="EMBL/GenBank/DDBJ databases">
        <title>Complete genome sequence of Paenibacillus mucilaginosus KNP414.</title>
        <authorList>
            <person name="Wang J."/>
            <person name="Hu S."/>
            <person name="Hu X."/>
            <person name="Zhang B."/>
            <person name="Dong D."/>
            <person name="Zhang S."/>
            <person name="Zhao K."/>
            <person name="Wu D."/>
        </authorList>
    </citation>
    <scope>NUCLEOTIDE SEQUENCE [LARGE SCALE GENOMIC DNA]</scope>
    <source>
        <strain evidence="3">KNP414</strain>
    </source>
</reference>
<dbReference type="KEGG" id="pms:KNP414_00429"/>
<evidence type="ECO:0000313" key="3">
    <source>
        <dbReference type="Proteomes" id="UP000006620"/>
    </source>
</evidence>
<organism evidence="2 3">
    <name type="scientific">Paenibacillus mucilaginosus (strain KNP414)</name>
    <dbReference type="NCBI Taxonomy" id="1036673"/>
    <lineage>
        <taxon>Bacteria</taxon>
        <taxon>Bacillati</taxon>
        <taxon>Bacillota</taxon>
        <taxon>Bacilli</taxon>
        <taxon>Bacillales</taxon>
        <taxon>Paenibacillaceae</taxon>
        <taxon>Paenibacillus</taxon>
    </lineage>
</organism>
<feature type="transmembrane region" description="Helical" evidence="1">
    <location>
        <begin position="37"/>
        <end position="55"/>
    </location>
</feature>
<feature type="transmembrane region" description="Helical" evidence="1">
    <location>
        <begin position="61"/>
        <end position="80"/>
    </location>
</feature>